<feature type="transmembrane region" description="Helical" evidence="6">
    <location>
        <begin position="85"/>
        <end position="101"/>
    </location>
</feature>
<dbReference type="Gramene" id="Pp3c18_10200V3.3">
    <property type="protein sequence ID" value="PAC:32981428.CDS.1"/>
    <property type="gene ID" value="Pp3c18_10200"/>
</dbReference>
<keyword evidence="4 6" id="KW-1133">Transmembrane helix</keyword>
<dbReference type="EnsemblPlants" id="Pp3c18_10200V3.6">
    <property type="protein sequence ID" value="PAC:32981431.CDS.1"/>
    <property type="gene ID" value="Pp3c18_10200"/>
</dbReference>
<dbReference type="GeneID" id="112295076"/>
<dbReference type="OrthoDB" id="5597044at2759"/>
<dbReference type="Gramene" id="Pp3c18_10200V3.5">
    <property type="protein sequence ID" value="PAC:32981430.CDS.1"/>
    <property type="gene ID" value="Pp3c18_10200"/>
</dbReference>
<reference evidence="8" key="3">
    <citation type="submission" date="2020-12" db="UniProtKB">
        <authorList>
            <consortium name="EnsemblPlants"/>
        </authorList>
    </citation>
    <scope>IDENTIFICATION</scope>
</reference>
<dbReference type="EnsemblPlants" id="Pp3c18_10200V3.5">
    <property type="protein sequence ID" value="PAC:32981430.CDS.1"/>
    <property type="gene ID" value="Pp3c18_10200"/>
</dbReference>
<dbReference type="InterPro" id="IPR008590">
    <property type="entry name" value="TMEM_230/134"/>
</dbReference>
<dbReference type="EMBL" id="ABEU02000018">
    <property type="protein sequence ID" value="PNR35055.1"/>
    <property type="molecule type" value="Genomic_DNA"/>
</dbReference>
<protein>
    <submittedName>
        <fullName evidence="7 8">Uncharacterized protein</fullName>
    </submittedName>
</protein>
<dbReference type="PANTHER" id="PTHR15664:SF24">
    <property type="entry name" value="TRANSMEMBRANE PROTEIN 230"/>
    <property type="match status" value="1"/>
</dbReference>
<accession>A0A2K1J0J7</accession>
<organism evidence="7">
    <name type="scientific">Physcomitrium patens</name>
    <name type="common">Spreading-leaved earth moss</name>
    <name type="synonym">Physcomitrella patens</name>
    <dbReference type="NCBI Taxonomy" id="3218"/>
    <lineage>
        <taxon>Eukaryota</taxon>
        <taxon>Viridiplantae</taxon>
        <taxon>Streptophyta</taxon>
        <taxon>Embryophyta</taxon>
        <taxon>Bryophyta</taxon>
        <taxon>Bryophytina</taxon>
        <taxon>Bryopsida</taxon>
        <taxon>Funariidae</taxon>
        <taxon>Funariales</taxon>
        <taxon>Funariaceae</taxon>
        <taxon>Physcomitrium</taxon>
    </lineage>
</organism>
<feature type="transmembrane region" description="Helical" evidence="6">
    <location>
        <begin position="53"/>
        <end position="73"/>
    </location>
</feature>
<reference evidence="7 9" key="2">
    <citation type="journal article" date="2018" name="Plant J.">
        <title>The Physcomitrella patens chromosome-scale assembly reveals moss genome structure and evolution.</title>
        <authorList>
            <person name="Lang D."/>
            <person name="Ullrich K.K."/>
            <person name="Murat F."/>
            <person name="Fuchs J."/>
            <person name="Jenkins J."/>
            <person name="Haas F.B."/>
            <person name="Piednoel M."/>
            <person name="Gundlach H."/>
            <person name="Van Bel M."/>
            <person name="Meyberg R."/>
            <person name="Vives C."/>
            <person name="Morata J."/>
            <person name="Symeonidi A."/>
            <person name="Hiss M."/>
            <person name="Muchero W."/>
            <person name="Kamisugi Y."/>
            <person name="Saleh O."/>
            <person name="Blanc G."/>
            <person name="Decker E.L."/>
            <person name="van Gessel N."/>
            <person name="Grimwood J."/>
            <person name="Hayes R.D."/>
            <person name="Graham S.W."/>
            <person name="Gunter L.E."/>
            <person name="McDaniel S.F."/>
            <person name="Hoernstein S.N.W."/>
            <person name="Larsson A."/>
            <person name="Li F.W."/>
            <person name="Perroud P.F."/>
            <person name="Phillips J."/>
            <person name="Ranjan P."/>
            <person name="Rokshar D.S."/>
            <person name="Rothfels C.J."/>
            <person name="Schneider L."/>
            <person name="Shu S."/>
            <person name="Stevenson D.W."/>
            <person name="Thummler F."/>
            <person name="Tillich M."/>
            <person name="Villarreal Aguilar J.C."/>
            <person name="Widiez T."/>
            <person name="Wong G.K."/>
            <person name="Wymore A."/>
            <person name="Zhang Y."/>
            <person name="Zimmer A.D."/>
            <person name="Quatrano R.S."/>
            <person name="Mayer K.F.X."/>
            <person name="Goodstein D."/>
            <person name="Casacuberta J.M."/>
            <person name="Vandepoele K."/>
            <person name="Reski R."/>
            <person name="Cuming A.C."/>
            <person name="Tuskan G.A."/>
            <person name="Maumus F."/>
            <person name="Salse J."/>
            <person name="Schmutz J."/>
            <person name="Rensing S.A."/>
        </authorList>
    </citation>
    <scope>NUCLEOTIDE SEQUENCE [LARGE SCALE GENOMIC DNA]</scope>
    <source>
        <strain evidence="8 9">cv. Gransden 2004</strain>
    </source>
</reference>
<dbReference type="PANTHER" id="PTHR15664">
    <property type="entry name" value="C20ORF30 PROTEIN"/>
    <property type="match status" value="1"/>
</dbReference>
<reference evidence="7 9" key="1">
    <citation type="journal article" date="2008" name="Science">
        <title>The Physcomitrella genome reveals evolutionary insights into the conquest of land by plants.</title>
        <authorList>
            <person name="Rensing S."/>
            <person name="Lang D."/>
            <person name="Zimmer A."/>
            <person name="Terry A."/>
            <person name="Salamov A."/>
            <person name="Shapiro H."/>
            <person name="Nishiyama T."/>
            <person name="Perroud P.-F."/>
            <person name="Lindquist E."/>
            <person name="Kamisugi Y."/>
            <person name="Tanahashi T."/>
            <person name="Sakakibara K."/>
            <person name="Fujita T."/>
            <person name="Oishi K."/>
            <person name="Shin-I T."/>
            <person name="Kuroki Y."/>
            <person name="Toyoda A."/>
            <person name="Suzuki Y."/>
            <person name="Hashimoto A."/>
            <person name="Yamaguchi K."/>
            <person name="Sugano A."/>
            <person name="Kohara Y."/>
            <person name="Fujiyama A."/>
            <person name="Anterola A."/>
            <person name="Aoki S."/>
            <person name="Ashton N."/>
            <person name="Barbazuk W.B."/>
            <person name="Barker E."/>
            <person name="Bennetzen J."/>
            <person name="Bezanilla M."/>
            <person name="Blankenship R."/>
            <person name="Cho S.H."/>
            <person name="Dutcher S."/>
            <person name="Estelle M."/>
            <person name="Fawcett J.A."/>
            <person name="Gundlach H."/>
            <person name="Hanada K."/>
            <person name="Heyl A."/>
            <person name="Hicks K.A."/>
            <person name="Hugh J."/>
            <person name="Lohr M."/>
            <person name="Mayer K."/>
            <person name="Melkozernov A."/>
            <person name="Murata T."/>
            <person name="Nelson D."/>
            <person name="Pils B."/>
            <person name="Prigge M."/>
            <person name="Reiss B."/>
            <person name="Renner T."/>
            <person name="Rombauts S."/>
            <person name="Rushton P."/>
            <person name="Sanderfoot A."/>
            <person name="Schween G."/>
            <person name="Shiu S.-H."/>
            <person name="Stueber K."/>
            <person name="Theodoulou F.L."/>
            <person name="Tu H."/>
            <person name="Van de Peer Y."/>
            <person name="Verrier P.J."/>
            <person name="Waters E."/>
            <person name="Wood A."/>
            <person name="Yang L."/>
            <person name="Cove D."/>
            <person name="Cuming A."/>
            <person name="Hasebe M."/>
            <person name="Lucas S."/>
            <person name="Mishler D.B."/>
            <person name="Reski R."/>
            <person name="Grigoriev I."/>
            <person name="Quatrano R.S."/>
            <person name="Boore J.L."/>
        </authorList>
    </citation>
    <scope>NUCLEOTIDE SEQUENCE [LARGE SCALE GENOMIC DNA]</scope>
    <source>
        <strain evidence="8 9">cv. Gransden 2004</strain>
    </source>
</reference>
<evidence type="ECO:0000313" key="7">
    <source>
        <dbReference type="EMBL" id="PNR35055.1"/>
    </source>
</evidence>
<evidence type="ECO:0000256" key="5">
    <source>
        <dbReference type="ARBA" id="ARBA00023136"/>
    </source>
</evidence>
<dbReference type="Gramene" id="Pp3c18_10200V3.2">
    <property type="protein sequence ID" value="PAC:32981427.CDS.1"/>
    <property type="gene ID" value="Pp3c18_10200"/>
</dbReference>
<dbReference type="Gramene" id="Pp3c18_10200V3.4">
    <property type="protein sequence ID" value="PAC:32981429.CDS.1"/>
    <property type="gene ID" value="Pp3c18_10200"/>
</dbReference>
<dbReference type="Proteomes" id="UP000006727">
    <property type="component" value="Chromosome 18"/>
</dbReference>
<proteinExistence type="inferred from homology"/>
<evidence type="ECO:0000256" key="3">
    <source>
        <dbReference type="ARBA" id="ARBA00022692"/>
    </source>
</evidence>
<dbReference type="Pfam" id="PF05915">
    <property type="entry name" value="TMEM_230_134"/>
    <property type="match status" value="1"/>
</dbReference>
<name>A0A2K1J0J7_PHYPA</name>
<dbReference type="AlphaFoldDB" id="A0A2K1J0J7"/>
<comment type="similarity">
    <text evidence="2">Belongs to the TMEM134/TMEM230 family.</text>
</comment>
<sequence length="124" mass="14510">MAEGPHVRYSKLSSYHDEEEEEMIDPPSFVRNTAHEDLRYAFELPKEVPWKSIALALFLLAFGTLFLILAHFLYSEHMEGEMEQVYGFLILGVLLFLPGFYETRIAYYSWRGAKGYRFSQIPAY</sequence>
<dbReference type="EnsemblPlants" id="Pp3c18_10200V3.2">
    <property type="protein sequence ID" value="PAC:32981427.CDS.1"/>
    <property type="gene ID" value="Pp3c18_10200"/>
</dbReference>
<dbReference type="EnsemblPlants" id="Pp3c18_10200V3.4">
    <property type="protein sequence ID" value="PAC:32981429.CDS.1"/>
    <property type="gene ID" value="Pp3c18_10200"/>
</dbReference>
<dbReference type="InterPro" id="IPR044234">
    <property type="entry name" value="TMEM230"/>
</dbReference>
<dbReference type="Gramene" id="Pp3c18_10200V3.6">
    <property type="protein sequence ID" value="PAC:32981431.CDS.1"/>
    <property type="gene ID" value="Pp3c18_10200"/>
</dbReference>
<evidence type="ECO:0000313" key="9">
    <source>
        <dbReference type="Proteomes" id="UP000006727"/>
    </source>
</evidence>
<evidence type="ECO:0000313" key="8">
    <source>
        <dbReference type="EnsemblPlants" id="PAC:32981426.CDS.1"/>
    </source>
</evidence>
<dbReference type="KEGG" id="ppp:112295076"/>
<keyword evidence="5 6" id="KW-0472">Membrane</keyword>
<dbReference type="Gramene" id="Pp3c18_10200V3.1">
    <property type="protein sequence ID" value="PAC:32981426.CDS.1"/>
    <property type="gene ID" value="Pp3c18_10200"/>
</dbReference>
<dbReference type="PaxDb" id="3218-PP1S19_236V6.1"/>
<keyword evidence="9" id="KW-1185">Reference proteome</keyword>
<gene>
    <name evidence="8" type="primary">LOC112295076</name>
    <name evidence="7" type="ORF">PHYPA_022954</name>
</gene>
<comment type="subcellular location">
    <subcellularLocation>
        <location evidence="1">Membrane</location>
        <topology evidence="1">Multi-pass membrane protein</topology>
    </subcellularLocation>
</comment>
<evidence type="ECO:0000256" key="2">
    <source>
        <dbReference type="ARBA" id="ARBA00007743"/>
    </source>
</evidence>
<evidence type="ECO:0000256" key="4">
    <source>
        <dbReference type="ARBA" id="ARBA00022989"/>
    </source>
</evidence>
<dbReference type="RefSeq" id="XP_073396799.1">
    <property type="nucleotide sequence ID" value="XM_073540698.1"/>
</dbReference>
<evidence type="ECO:0000256" key="1">
    <source>
        <dbReference type="ARBA" id="ARBA00004141"/>
    </source>
</evidence>
<dbReference type="RefSeq" id="XP_024401995.1">
    <property type="nucleotide sequence ID" value="XM_024546227.2"/>
</dbReference>
<dbReference type="EnsemblPlants" id="Pp3c18_10200V3.1">
    <property type="protein sequence ID" value="PAC:32981426.CDS.1"/>
    <property type="gene ID" value="Pp3c18_10200"/>
</dbReference>
<dbReference type="GO" id="GO:0016020">
    <property type="term" value="C:membrane"/>
    <property type="evidence" value="ECO:0007669"/>
    <property type="project" value="UniProtKB-SubCell"/>
</dbReference>
<evidence type="ECO:0000256" key="6">
    <source>
        <dbReference type="SAM" id="Phobius"/>
    </source>
</evidence>
<dbReference type="EnsemblPlants" id="Pp3c18_10200V3.3">
    <property type="protein sequence ID" value="PAC:32981428.CDS.1"/>
    <property type="gene ID" value="Pp3c18_10200"/>
</dbReference>
<keyword evidence="3 6" id="KW-0812">Transmembrane</keyword>